<accession>A0AAD7N7U5</accession>
<feature type="compositionally biased region" description="Gly residues" evidence="1">
    <location>
        <begin position="305"/>
        <end position="314"/>
    </location>
</feature>
<protein>
    <submittedName>
        <fullName evidence="3">Uncharacterized protein</fullName>
    </submittedName>
</protein>
<dbReference type="EMBL" id="JARJLG010000091">
    <property type="protein sequence ID" value="KAJ7748157.1"/>
    <property type="molecule type" value="Genomic_DNA"/>
</dbReference>
<dbReference type="Proteomes" id="UP001215280">
    <property type="component" value="Unassembled WGS sequence"/>
</dbReference>
<feature type="region of interest" description="Disordered" evidence="1">
    <location>
        <begin position="247"/>
        <end position="314"/>
    </location>
</feature>
<sequence>MHFWTIAVNTAFRALLAGHLPRSVEALAPSAEVTRQSPAPSDRRKAGRDLARPVEVKVDFALTAIVYFSLPHAPFSSPQWFVGIRRRVAAQQVPTHTVKAVNGRPGALAQEQFESSEEMKERMAVGQPINRRQIINITIVDRALSISIVFIGAGNGRLSCSRVVVLFYPGTSRLSLKISIRFLQNIKIGSGNLPMTNIWCEWVELVISRAKRGKRDLRDLRTWAQVRSVRKKDRRFSCRLFSQYHSSEGGNHVTPDGPGRVPEGVQSDPEEAGGSRQTPLEPNANVTDFVEAVHIPDGTRVTGSGPEGGRGNRG</sequence>
<keyword evidence="4" id="KW-1185">Reference proteome</keyword>
<feature type="signal peptide" evidence="2">
    <location>
        <begin position="1"/>
        <end position="26"/>
    </location>
</feature>
<evidence type="ECO:0000313" key="4">
    <source>
        <dbReference type="Proteomes" id="UP001215280"/>
    </source>
</evidence>
<evidence type="ECO:0000313" key="3">
    <source>
        <dbReference type="EMBL" id="KAJ7748157.1"/>
    </source>
</evidence>
<dbReference type="AlphaFoldDB" id="A0AAD7N7U5"/>
<evidence type="ECO:0000256" key="1">
    <source>
        <dbReference type="SAM" id="MobiDB-lite"/>
    </source>
</evidence>
<gene>
    <name evidence="3" type="ORF">DFH07DRAFT_942298</name>
</gene>
<reference evidence="3" key="1">
    <citation type="submission" date="2023-03" db="EMBL/GenBank/DDBJ databases">
        <title>Massive genome expansion in bonnet fungi (Mycena s.s.) driven by repeated elements and novel gene families across ecological guilds.</title>
        <authorList>
            <consortium name="Lawrence Berkeley National Laboratory"/>
            <person name="Harder C.B."/>
            <person name="Miyauchi S."/>
            <person name="Viragh M."/>
            <person name="Kuo A."/>
            <person name="Thoen E."/>
            <person name="Andreopoulos B."/>
            <person name="Lu D."/>
            <person name="Skrede I."/>
            <person name="Drula E."/>
            <person name="Henrissat B."/>
            <person name="Morin E."/>
            <person name="Kohler A."/>
            <person name="Barry K."/>
            <person name="LaButti K."/>
            <person name="Morin E."/>
            <person name="Salamov A."/>
            <person name="Lipzen A."/>
            <person name="Mereny Z."/>
            <person name="Hegedus B."/>
            <person name="Baldrian P."/>
            <person name="Stursova M."/>
            <person name="Weitz H."/>
            <person name="Taylor A."/>
            <person name="Grigoriev I.V."/>
            <person name="Nagy L.G."/>
            <person name="Martin F."/>
            <person name="Kauserud H."/>
        </authorList>
    </citation>
    <scope>NUCLEOTIDE SEQUENCE</scope>
    <source>
        <strain evidence="3">CBHHK188m</strain>
    </source>
</reference>
<proteinExistence type="predicted"/>
<evidence type="ECO:0000256" key="2">
    <source>
        <dbReference type="SAM" id="SignalP"/>
    </source>
</evidence>
<organism evidence="3 4">
    <name type="scientific">Mycena maculata</name>
    <dbReference type="NCBI Taxonomy" id="230809"/>
    <lineage>
        <taxon>Eukaryota</taxon>
        <taxon>Fungi</taxon>
        <taxon>Dikarya</taxon>
        <taxon>Basidiomycota</taxon>
        <taxon>Agaricomycotina</taxon>
        <taxon>Agaricomycetes</taxon>
        <taxon>Agaricomycetidae</taxon>
        <taxon>Agaricales</taxon>
        <taxon>Marasmiineae</taxon>
        <taxon>Mycenaceae</taxon>
        <taxon>Mycena</taxon>
    </lineage>
</organism>
<name>A0AAD7N7U5_9AGAR</name>
<feature type="chain" id="PRO_5042233759" evidence="2">
    <location>
        <begin position="27"/>
        <end position="314"/>
    </location>
</feature>
<comment type="caution">
    <text evidence="3">The sequence shown here is derived from an EMBL/GenBank/DDBJ whole genome shotgun (WGS) entry which is preliminary data.</text>
</comment>
<feature type="compositionally biased region" description="Polar residues" evidence="1">
    <location>
        <begin position="275"/>
        <end position="286"/>
    </location>
</feature>
<keyword evidence="2" id="KW-0732">Signal</keyword>